<accession>W0SK30</accession>
<evidence type="ECO:0000313" key="14">
    <source>
        <dbReference type="EMBL" id="BAO31080.1"/>
    </source>
</evidence>
<keyword evidence="8" id="KW-0472">Membrane</keyword>
<evidence type="ECO:0000256" key="12">
    <source>
        <dbReference type="ARBA" id="ARBA00023288"/>
    </source>
</evidence>
<evidence type="ECO:0000256" key="5">
    <source>
        <dbReference type="ARBA" id="ARBA00022448"/>
    </source>
</evidence>
<evidence type="ECO:0000256" key="6">
    <source>
        <dbReference type="ARBA" id="ARBA00022729"/>
    </source>
</evidence>
<evidence type="ECO:0000256" key="8">
    <source>
        <dbReference type="ARBA" id="ARBA00023136"/>
    </source>
</evidence>
<keyword evidence="10" id="KW-0143">Chaperone</keyword>
<dbReference type="GO" id="GO:0015031">
    <property type="term" value="P:protein transport"/>
    <property type="evidence" value="ECO:0007669"/>
    <property type="project" value="UniProtKB-KW"/>
</dbReference>
<evidence type="ECO:0000256" key="4">
    <source>
        <dbReference type="ARBA" id="ARBA00016202"/>
    </source>
</evidence>
<dbReference type="SUPFAM" id="SSF89392">
    <property type="entry name" value="Prokaryotic lipoproteins and lipoprotein localization factors"/>
    <property type="match status" value="1"/>
</dbReference>
<protein>
    <recommendedName>
        <fullName evidence="4">Outer-membrane lipoprotein LolB</fullName>
    </recommendedName>
</protein>
<keyword evidence="7" id="KW-0653">Protein transport</keyword>
<comment type="subcellular location">
    <subcellularLocation>
        <location evidence="1">Cell outer membrane</location>
        <topology evidence="1">Lipid-anchor</topology>
    </subcellularLocation>
</comment>
<keyword evidence="15" id="KW-1185">Reference proteome</keyword>
<evidence type="ECO:0000313" key="15">
    <source>
        <dbReference type="Proteomes" id="UP000031637"/>
    </source>
</evidence>
<evidence type="ECO:0000256" key="1">
    <source>
        <dbReference type="ARBA" id="ARBA00004459"/>
    </source>
</evidence>
<comment type="subunit">
    <text evidence="3">Monomer.</text>
</comment>
<keyword evidence="9" id="KW-0564">Palmitate</keyword>
<keyword evidence="5" id="KW-0813">Transport</keyword>
<dbReference type="InterPro" id="IPR029046">
    <property type="entry name" value="LolA/LolB/LppX"/>
</dbReference>
<feature type="signal peptide" evidence="13">
    <location>
        <begin position="1"/>
        <end position="20"/>
    </location>
</feature>
<name>W0SK30_9PROT</name>
<gene>
    <name evidence="14" type="ORF">SUTH_03310</name>
</gene>
<keyword evidence="6 13" id="KW-0732">Signal</keyword>
<dbReference type="HOGENOM" id="CLU_092816_3_1_4"/>
<dbReference type="STRING" id="1223802.SUTH_03310"/>
<sequence length="176" mass="19393">MQHWLVCLAALLMGACAELAPPADSSPRLGPPLASVSAEGRISLRQGERRDHLRFRWEHAPGSDVVLLMSPLGQGLAELTHDKDGARLKQPNQATITADTLPQLAQRVLGAPLPLEAMADWLRGARAELSGEVDGWRVVISDTSAFRQRRLLRVLEAHREDVDFKLVVDDWDAPNE</sequence>
<dbReference type="KEGG" id="shd:SUTH_03310"/>
<evidence type="ECO:0000256" key="13">
    <source>
        <dbReference type="SAM" id="SignalP"/>
    </source>
</evidence>
<dbReference type="Pfam" id="PF03550">
    <property type="entry name" value="LolB"/>
    <property type="match status" value="1"/>
</dbReference>
<dbReference type="OrthoDB" id="9797618at2"/>
<dbReference type="InterPro" id="IPR004565">
    <property type="entry name" value="OM_lipoprot_LolB"/>
</dbReference>
<keyword evidence="11" id="KW-0998">Cell outer membrane</keyword>
<evidence type="ECO:0000256" key="2">
    <source>
        <dbReference type="ARBA" id="ARBA00009696"/>
    </source>
</evidence>
<reference evidence="14 15" key="1">
    <citation type="journal article" date="2014" name="Syst. Appl. Microbiol.">
        <title>Complete genomes of freshwater sulfur oxidizers Sulfuricella denitrificans skB26 and Sulfuritalea hydrogenivorans sk43H: genetic insights into the sulfur oxidation pathway of betaproteobacteria.</title>
        <authorList>
            <person name="Watanabe T."/>
            <person name="Kojima H."/>
            <person name="Fukui M."/>
        </authorList>
    </citation>
    <scope>NUCLEOTIDE SEQUENCE [LARGE SCALE GENOMIC DNA]</scope>
    <source>
        <strain evidence="14">DSM22779</strain>
    </source>
</reference>
<feature type="chain" id="PRO_5004795035" description="Outer-membrane lipoprotein LolB" evidence="13">
    <location>
        <begin position="21"/>
        <end position="176"/>
    </location>
</feature>
<evidence type="ECO:0000256" key="7">
    <source>
        <dbReference type="ARBA" id="ARBA00022927"/>
    </source>
</evidence>
<dbReference type="EMBL" id="AP012547">
    <property type="protein sequence ID" value="BAO31080.1"/>
    <property type="molecule type" value="Genomic_DNA"/>
</dbReference>
<keyword evidence="12" id="KW-0449">Lipoprotein</keyword>
<proteinExistence type="inferred from homology"/>
<dbReference type="CDD" id="cd16326">
    <property type="entry name" value="LolB"/>
    <property type="match status" value="1"/>
</dbReference>
<evidence type="ECO:0000256" key="11">
    <source>
        <dbReference type="ARBA" id="ARBA00023237"/>
    </source>
</evidence>
<dbReference type="AlphaFoldDB" id="W0SK30"/>
<evidence type="ECO:0000256" key="10">
    <source>
        <dbReference type="ARBA" id="ARBA00023186"/>
    </source>
</evidence>
<evidence type="ECO:0000256" key="3">
    <source>
        <dbReference type="ARBA" id="ARBA00011245"/>
    </source>
</evidence>
<evidence type="ECO:0000256" key="9">
    <source>
        <dbReference type="ARBA" id="ARBA00023139"/>
    </source>
</evidence>
<comment type="similarity">
    <text evidence="2">Belongs to the LolB family.</text>
</comment>
<dbReference type="RefSeq" id="WP_052473727.1">
    <property type="nucleotide sequence ID" value="NZ_AP012547.1"/>
</dbReference>
<organism evidence="14 15">
    <name type="scientific">Sulfuritalea hydrogenivorans sk43H</name>
    <dbReference type="NCBI Taxonomy" id="1223802"/>
    <lineage>
        <taxon>Bacteria</taxon>
        <taxon>Pseudomonadati</taxon>
        <taxon>Pseudomonadota</taxon>
        <taxon>Betaproteobacteria</taxon>
        <taxon>Nitrosomonadales</taxon>
        <taxon>Sterolibacteriaceae</taxon>
        <taxon>Sulfuritalea</taxon>
    </lineage>
</organism>
<dbReference type="GO" id="GO:0009279">
    <property type="term" value="C:cell outer membrane"/>
    <property type="evidence" value="ECO:0007669"/>
    <property type="project" value="UniProtKB-SubCell"/>
</dbReference>
<dbReference type="Gene3D" id="2.50.20.10">
    <property type="entry name" value="Lipoprotein localisation LolA/LolB/LppX"/>
    <property type="match status" value="1"/>
</dbReference>
<dbReference type="Proteomes" id="UP000031637">
    <property type="component" value="Chromosome"/>
</dbReference>